<dbReference type="PANTHER" id="PTHR31669">
    <property type="entry name" value="PROTEIN FAR1-RELATED SEQUENCE 10-RELATED"/>
    <property type="match status" value="1"/>
</dbReference>
<dbReference type="EMBL" id="OOIL02000484">
    <property type="protein sequence ID" value="VFQ65644.1"/>
    <property type="molecule type" value="Genomic_DNA"/>
</dbReference>
<dbReference type="AlphaFoldDB" id="A0A484KNV2"/>
<feature type="domain" description="SWIM-type" evidence="7">
    <location>
        <begin position="164"/>
        <end position="202"/>
    </location>
</feature>
<dbReference type="InterPro" id="IPR007527">
    <property type="entry name" value="Znf_SWIM"/>
</dbReference>
<keyword evidence="3 5" id="KW-0863">Zinc-finger</keyword>
<dbReference type="SMART" id="SM00575">
    <property type="entry name" value="ZnF_PMZ"/>
    <property type="match status" value="1"/>
</dbReference>
<organism evidence="8 9">
    <name type="scientific">Cuscuta campestris</name>
    <dbReference type="NCBI Taxonomy" id="132261"/>
    <lineage>
        <taxon>Eukaryota</taxon>
        <taxon>Viridiplantae</taxon>
        <taxon>Streptophyta</taxon>
        <taxon>Embryophyta</taxon>
        <taxon>Tracheophyta</taxon>
        <taxon>Spermatophyta</taxon>
        <taxon>Magnoliopsida</taxon>
        <taxon>eudicotyledons</taxon>
        <taxon>Gunneridae</taxon>
        <taxon>Pentapetalae</taxon>
        <taxon>asterids</taxon>
        <taxon>lamiids</taxon>
        <taxon>Solanales</taxon>
        <taxon>Convolvulaceae</taxon>
        <taxon>Cuscuteae</taxon>
        <taxon>Cuscuta</taxon>
        <taxon>Cuscuta subgen. Grammica</taxon>
        <taxon>Cuscuta sect. Cleistogrammica</taxon>
    </lineage>
</organism>
<dbReference type="OrthoDB" id="1726951at2759"/>
<dbReference type="InterPro" id="IPR031052">
    <property type="entry name" value="FHY3/FAR1"/>
</dbReference>
<comment type="function">
    <text evidence="6">Putative transcription activator involved in regulating light control of development.</text>
</comment>
<evidence type="ECO:0000256" key="6">
    <source>
        <dbReference type="RuleBase" id="RU367018"/>
    </source>
</evidence>
<evidence type="ECO:0000256" key="4">
    <source>
        <dbReference type="ARBA" id="ARBA00022833"/>
    </source>
</evidence>
<evidence type="ECO:0000256" key="1">
    <source>
        <dbReference type="ARBA" id="ARBA00005889"/>
    </source>
</evidence>
<dbReference type="GO" id="GO:0006355">
    <property type="term" value="P:regulation of DNA-templated transcription"/>
    <property type="evidence" value="ECO:0007669"/>
    <property type="project" value="UniProtKB-UniRule"/>
</dbReference>
<dbReference type="Proteomes" id="UP000595140">
    <property type="component" value="Unassembled WGS sequence"/>
</dbReference>
<dbReference type="PANTHER" id="PTHR31669:SF251">
    <property type="entry name" value="PROTEIN FAR1-RELATED SEQUENCE"/>
    <property type="match status" value="1"/>
</dbReference>
<accession>A0A484KNV2</accession>
<reference evidence="8 9" key="1">
    <citation type="submission" date="2018-04" db="EMBL/GenBank/DDBJ databases">
        <authorList>
            <person name="Vogel A."/>
        </authorList>
    </citation>
    <scope>NUCLEOTIDE SEQUENCE [LARGE SCALE GENOMIC DNA]</scope>
</reference>
<evidence type="ECO:0000256" key="5">
    <source>
        <dbReference type="PROSITE-ProRule" id="PRU00325"/>
    </source>
</evidence>
<dbReference type="PROSITE" id="PS50966">
    <property type="entry name" value="ZF_SWIM"/>
    <property type="match status" value="1"/>
</dbReference>
<protein>
    <recommendedName>
        <fullName evidence="6">Protein FAR1-RELATED SEQUENCE</fullName>
    </recommendedName>
</protein>
<evidence type="ECO:0000313" key="8">
    <source>
        <dbReference type="EMBL" id="VFQ65644.1"/>
    </source>
</evidence>
<evidence type="ECO:0000256" key="2">
    <source>
        <dbReference type="ARBA" id="ARBA00022723"/>
    </source>
</evidence>
<keyword evidence="9" id="KW-1185">Reference proteome</keyword>
<keyword evidence="2 6" id="KW-0479">Metal-binding</keyword>
<name>A0A484KNV2_9ASTE</name>
<dbReference type="GO" id="GO:0005634">
    <property type="term" value="C:nucleus"/>
    <property type="evidence" value="ECO:0007669"/>
    <property type="project" value="UniProtKB-SubCell"/>
</dbReference>
<keyword evidence="6" id="KW-0539">Nucleus</keyword>
<gene>
    <name evidence="8" type="ORF">CCAM_LOCUS7420</name>
</gene>
<dbReference type="Pfam" id="PF04434">
    <property type="entry name" value="SWIM"/>
    <property type="match status" value="1"/>
</dbReference>
<keyword evidence="4 6" id="KW-0862">Zinc</keyword>
<dbReference type="InterPro" id="IPR006564">
    <property type="entry name" value="Znf_PMZ"/>
</dbReference>
<comment type="similarity">
    <text evidence="1 6">Belongs to the FHY3/FAR1 family.</text>
</comment>
<dbReference type="GO" id="GO:0008270">
    <property type="term" value="F:zinc ion binding"/>
    <property type="evidence" value="ECO:0007669"/>
    <property type="project" value="UniProtKB-UniRule"/>
</dbReference>
<proteinExistence type="inferred from homology"/>
<evidence type="ECO:0000259" key="7">
    <source>
        <dbReference type="PROSITE" id="PS50966"/>
    </source>
</evidence>
<sequence length="542" mass="61873">MYANYTPKEFEEFWQNIVQEHDVGSNPWVLETYENKELWATAYLRETFFGRIRTTSQCEAINSLIKSYVKKKTTLVEFTHNFEQLLREYRNNEVIADFKSCFSEPVMTTSLKDIEREAARIYTHEIFKEVKKEIEISCALNVVRREEIGDILMIEVSHYCDAYTLVEVEFDRLCSVFSCACRRFESRGIPCRHIICVMKTEGIHIFPQSLICERWTKRSKTDIVSSIQPDEVDSDVLLTARFGALAAACNRLCSIAAKKTESFNEVRDEIVRLTLRIESGGGKCNTRVSNGVSDPTIVKTKGAPKQSKFERKRKRCSKCNYVGHTIRTCPNLRLKNKGGKDDVIPSDFTNAGQTFHGKEKGQQEISNGLENILPKDDAKSLHTGNFGMNDDRQGFESDQNLGQETIFRNEVIEVDNNDDIGSKYNDKRPLKDMCIEAKKSQKKRRKFAESVNMGKDLNENLKNAPSNSHVLPPPYNAIRNDFGALTYLYGTPFQMTHVPFLPPMLQFPLRPEVVGVDHNGRGKSFTSFLADVIQSGKDDEHS</sequence>
<comment type="subcellular location">
    <subcellularLocation>
        <location evidence="6">Nucleus</location>
    </subcellularLocation>
</comment>
<evidence type="ECO:0000256" key="3">
    <source>
        <dbReference type="ARBA" id="ARBA00022771"/>
    </source>
</evidence>
<evidence type="ECO:0000313" key="9">
    <source>
        <dbReference type="Proteomes" id="UP000595140"/>
    </source>
</evidence>